<reference evidence="6" key="1">
    <citation type="submission" date="2025-08" db="UniProtKB">
        <authorList>
            <consortium name="Ensembl"/>
        </authorList>
    </citation>
    <scope>IDENTIFICATION</scope>
</reference>
<keyword evidence="4" id="KW-0472">Membrane</keyword>
<dbReference type="InterPro" id="IPR006703">
    <property type="entry name" value="G_AIG1"/>
</dbReference>
<reference evidence="6" key="2">
    <citation type="submission" date="2025-09" db="UniProtKB">
        <authorList>
            <consortium name="Ensembl"/>
        </authorList>
    </citation>
    <scope>IDENTIFICATION</scope>
</reference>
<dbReference type="InterPro" id="IPR045058">
    <property type="entry name" value="GIMA/IAN/Toc"/>
</dbReference>
<comment type="similarity">
    <text evidence="1">Belongs to the TRAFAC class TrmE-Era-EngA-EngB-Septin-like GTPase superfamily. AIG1/Toc34/Toc159-like paraseptin GTPase family. IAN subfamily.</text>
</comment>
<accession>A0A8C1L118</accession>
<evidence type="ECO:0000256" key="3">
    <source>
        <dbReference type="ARBA" id="ARBA00023134"/>
    </source>
</evidence>
<dbReference type="Proteomes" id="UP000694427">
    <property type="component" value="Unplaced"/>
</dbReference>
<dbReference type="GO" id="GO:0005525">
    <property type="term" value="F:GTP binding"/>
    <property type="evidence" value="ECO:0007669"/>
    <property type="project" value="UniProtKB-KW"/>
</dbReference>
<protein>
    <recommendedName>
        <fullName evidence="5">AIG1-type G domain-containing protein</fullName>
    </recommendedName>
</protein>
<keyword evidence="7" id="KW-1185">Reference proteome</keyword>
<keyword evidence="3" id="KW-0342">GTP-binding</keyword>
<sequence length="373" mass="40732">KGTRTNQHSRQNKDLRIVSLGKTGVGKSQTGNIILCDPTAFQTKRSSASVTKKCQSANAAVNSRTIKYIDTPGFFDTHGSEEQLRSEILRSIITFAPGPHAFLILLKVQTYTVQEEEIVKKITETFGEDALKYVVVLFTHGDNLDEGQTIKEFVRENSKLQDLVNKCGGRCHVVDNKYWNQQEDGYRSNRVQIESLMNTIEEMVRGNGGGSYTKEMLQEVHRAIDNEMQVVRAASNGKQSKEQIRAEAEERVHTKFIVKLAGIATGVLLGALLGVKRLVRFIKKIIKNDSFTGVAKTAAAAAVVLPGAKVYVGLTAAAMVTGAAVVGAVKGAQIARDAVEGEQTVLGAIQKAAQACLEKELNFFLPETELPHC</sequence>
<feature type="transmembrane region" description="Helical" evidence="4">
    <location>
        <begin position="256"/>
        <end position="275"/>
    </location>
</feature>
<dbReference type="PROSITE" id="PS51720">
    <property type="entry name" value="G_AIG1"/>
    <property type="match status" value="1"/>
</dbReference>
<dbReference type="Ensembl" id="ENSCCRT00010059439.1">
    <property type="protein sequence ID" value="ENSCCRP00010054255.1"/>
    <property type="gene ID" value="ENSCCRG00010023000.1"/>
</dbReference>
<keyword evidence="2" id="KW-0547">Nucleotide-binding</keyword>
<keyword evidence="4" id="KW-0812">Transmembrane</keyword>
<dbReference type="CDD" id="cd01852">
    <property type="entry name" value="AIG1"/>
    <property type="match status" value="1"/>
</dbReference>
<feature type="domain" description="AIG1-type G" evidence="5">
    <location>
        <begin position="12"/>
        <end position="221"/>
    </location>
</feature>
<evidence type="ECO:0000313" key="6">
    <source>
        <dbReference type="Ensembl" id="ENSCCRP00010054255.1"/>
    </source>
</evidence>
<dbReference type="PANTHER" id="PTHR10903">
    <property type="entry name" value="GTPASE, IMAP FAMILY MEMBER-RELATED"/>
    <property type="match status" value="1"/>
</dbReference>
<dbReference type="AlphaFoldDB" id="A0A8C1L118"/>
<proteinExistence type="inferred from homology"/>
<dbReference type="Gene3D" id="3.40.50.300">
    <property type="entry name" value="P-loop containing nucleotide triphosphate hydrolases"/>
    <property type="match status" value="1"/>
</dbReference>
<dbReference type="SUPFAM" id="SSF52540">
    <property type="entry name" value="P-loop containing nucleoside triphosphate hydrolases"/>
    <property type="match status" value="1"/>
</dbReference>
<keyword evidence="4" id="KW-1133">Transmembrane helix</keyword>
<dbReference type="FunFam" id="3.40.50.300:FF:000366">
    <property type="entry name" value="GTPase, IMAP family member 2"/>
    <property type="match status" value="1"/>
</dbReference>
<dbReference type="PANTHER" id="PTHR10903:SF62">
    <property type="entry name" value="GTPASE IMAP FAMILY MEMBER 4-LIKE-RELATED"/>
    <property type="match status" value="1"/>
</dbReference>
<dbReference type="Pfam" id="PF04548">
    <property type="entry name" value="AIG1"/>
    <property type="match status" value="1"/>
</dbReference>
<evidence type="ECO:0000256" key="1">
    <source>
        <dbReference type="ARBA" id="ARBA00008535"/>
    </source>
</evidence>
<evidence type="ECO:0000256" key="2">
    <source>
        <dbReference type="ARBA" id="ARBA00022741"/>
    </source>
</evidence>
<organism evidence="6 7">
    <name type="scientific">Cyprinus carpio</name>
    <name type="common">Common carp</name>
    <dbReference type="NCBI Taxonomy" id="7962"/>
    <lineage>
        <taxon>Eukaryota</taxon>
        <taxon>Metazoa</taxon>
        <taxon>Chordata</taxon>
        <taxon>Craniata</taxon>
        <taxon>Vertebrata</taxon>
        <taxon>Euteleostomi</taxon>
        <taxon>Actinopterygii</taxon>
        <taxon>Neopterygii</taxon>
        <taxon>Teleostei</taxon>
        <taxon>Ostariophysi</taxon>
        <taxon>Cypriniformes</taxon>
        <taxon>Cyprinidae</taxon>
        <taxon>Cyprininae</taxon>
        <taxon>Cyprinus</taxon>
    </lineage>
</organism>
<evidence type="ECO:0000256" key="4">
    <source>
        <dbReference type="SAM" id="Phobius"/>
    </source>
</evidence>
<evidence type="ECO:0000313" key="7">
    <source>
        <dbReference type="Proteomes" id="UP000694427"/>
    </source>
</evidence>
<name>A0A8C1L118_CYPCA</name>
<dbReference type="InterPro" id="IPR027417">
    <property type="entry name" value="P-loop_NTPase"/>
</dbReference>
<evidence type="ECO:0000259" key="5">
    <source>
        <dbReference type="PROSITE" id="PS51720"/>
    </source>
</evidence>